<evidence type="ECO:0000259" key="8">
    <source>
        <dbReference type="PROSITE" id="PS50110"/>
    </source>
</evidence>
<dbReference type="PANTHER" id="PTHR43874:SF167">
    <property type="entry name" value="TWO-COMPONENT RESPONSE REGULATOR ARR9"/>
    <property type="match status" value="1"/>
</dbReference>
<keyword evidence="1" id="KW-0597">Phosphoprotein</keyword>
<keyword evidence="2" id="KW-0932">Cytokinin signaling pathway</keyword>
<feature type="region of interest" description="Disordered" evidence="7">
    <location>
        <begin position="35"/>
        <end position="87"/>
    </location>
</feature>
<keyword evidence="3" id="KW-0902">Two-component regulatory system</keyword>
<evidence type="ECO:0000256" key="7">
    <source>
        <dbReference type="SAM" id="MobiDB-lite"/>
    </source>
</evidence>
<keyword evidence="4" id="KW-0805">Transcription regulation</keyword>
<dbReference type="EMBL" id="KZ451979">
    <property type="protein sequence ID" value="PKA55402.1"/>
    <property type="molecule type" value="Genomic_DNA"/>
</dbReference>
<dbReference type="AlphaFoldDB" id="A0A2I0AIL3"/>
<dbReference type="GO" id="GO:0000160">
    <property type="term" value="P:phosphorelay signal transduction system"/>
    <property type="evidence" value="ECO:0007669"/>
    <property type="project" value="UniProtKB-KW"/>
</dbReference>
<dbReference type="PROSITE" id="PS50110">
    <property type="entry name" value="RESPONSE_REGULATORY"/>
    <property type="match status" value="1"/>
</dbReference>
<name>A0A2I0AIL3_9ASPA</name>
<accession>A0A2I0AIL3</accession>
<evidence type="ECO:0000256" key="6">
    <source>
        <dbReference type="PROSITE-ProRule" id="PRU00169"/>
    </source>
</evidence>
<feature type="compositionally biased region" description="Basic and acidic residues" evidence="7">
    <location>
        <begin position="63"/>
        <end position="75"/>
    </location>
</feature>
<gene>
    <name evidence="9" type="primary">ARR9</name>
    <name evidence="9" type="ORF">AXF42_Ash006604</name>
</gene>
<dbReference type="InterPro" id="IPR045279">
    <property type="entry name" value="ARR-like"/>
</dbReference>
<keyword evidence="10" id="KW-1185">Reference proteome</keyword>
<proteinExistence type="predicted"/>
<dbReference type="InterPro" id="IPR001789">
    <property type="entry name" value="Sig_transdc_resp-reg_receiver"/>
</dbReference>
<evidence type="ECO:0000256" key="4">
    <source>
        <dbReference type="ARBA" id="ARBA00023015"/>
    </source>
</evidence>
<feature type="compositionally biased region" description="Polar residues" evidence="7">
    <location>
        <begin position="77"/>
        <end position="87"/>
    </location>
</feature>
<reference evidence="9 10" key="1">
    <citation type="journal article" date="2017" name="Nature">
        <title>The Apostasia genome and the evolution of orchids.</title>
        <authorList>
            <person name="Zhang G.Q."/>
            <person name="Liu K.W."/>
            <person name="Li Z."/>
            <person name="Lohaus R."/>
            <person name="Hsiao Y.Y."/>
            <person name="Niu S.C."/>
            <person name="Wang J.Y."/>
            <person name="Lin Y.C."/>
            <person name="Xu Q."/>
            <person name="Chen L.J."/>
            <person name="Yoshida K."/>
            <person name="Fujiwara S."/>
            <person name="Wang Z.W."/>
            <person name="Zhang Y.Q."/>
            <person name="Mitsuda N."/>
            <person name="Wang M."/>
            <person name="Liu G.H."/>
            <person name="Pecoraro L."/>
            <person name="Huang H.X."/>
            <person name="Xiao X.J."/>
            <person name="Lin M."/>
            <person name="Wu X.Y."/>
            <person name="Wu W.L."/>
            <person name="Chen Y.Y."/>
            <person name="Chang S.B."/>
            <person name="Sakamoto S."/>
            <person name="Ohme-Takagi M."/>
            <person name="Yagi M."/>
            <person name="Zeng S.J."/>
            <person name="Shen C.Y."/>
            <person name="Yeh C.M."/>
            <person name="Luo Y.B."/>
            <person name="Tsai W.C."/>
            <person name="Van de Peer Y."/>
            <person name="Liu Z.J."/>
        </authorList>
    </citation>
    <scope>NUCLEOTIDE SEQUENCE [LARGE SCALE GENOMIC DNA]</scope>
    <source>
        <strain evidence="10">cv. Shenzhen</strain>
        <tissue evidence="9">Stem</tissue>
    </source>
</reference>
<evidence type="ECO:0000313" key="10">
    <source>
        <dbReference type="Proteomes" id="UP000236161"/>
    </source>
</evidence>
<dbReference type="Proteomes" id="UP000236161">
    <property type="component" value="Unassembled WGS sequence"/>
</dbReference>
<evidence type="ECO:0000313" key="9">
    <source>
        <dbReference type="EMBL" id="PKA55402.1"/>
    </source>
</evidence>
<dbReference type="PANTHER" id="PTHR43874">
    <property type="entry name" value="TWO-COMPONENT RESPONSE REGULATOR"/>
    <property type="match status" value="1"/>
</dbReference>
<keyword evidence="5" id="KW-0804">Transcription</keyword>
<sequence>MSSENVPSRINRCLEEGAKEFLLKPVKLSDLSKLRPHIMKGRSEELSGEGSKRSTNLSGSKRKAIDEGHSPDKTRPRFSSSSSLTVL</sequence>
<dbReference type="GO" id="GO:0009736">
    <property type="term" value="P:cytokinin-activated signaling pathway"/>
    <property type="evidence" value="ECO:0007669"/>
    <property type="project" value="UniProtKB-KW"/>
</dbReference>
<organism evidence="9 10">
    <name type="scientific">Apostasia shenzhenica</name>
    <dbReference type="NCBI Taxonomy" id="1088818"/>
    <lineage>
        <taxon>Eukaryota</taxon>
        <taxon>Viridiplantae</taxon>
        <taxon>Streptophyta</taxon>
        <taxon>Embryophyta</taxon>
        <taxon>Tracheophyta</taxon>
        <taxon>Spermatophyta</taxon>
        <taxon>Magnoliopsida</taxon>
        <taxon>Liliopsida</taxon>
        <taxon>Asparagales</taxon>
        <taxon>Orchidaceae</taxon>
        <taxon>Apostasioideae</taxon>
        <taxon>Apostasia</taxon>
    </lineage>
</organism>
<dbReference type="OrthoDB" id="60033at2759"/>
<evidence type="ECO:0000256" key="2">
    <source>
        <dbReference type="ARBA" id="ARBA00022864"/>
    </source>
</evidence>
<evidence type="ECO:0000256" key="5">
    <source>
        <dbReference type="ARBA" id="ARBA00023163"/>
    </source>
</evidence>
<feature type="domain" description="Response regulatory" evidence="8">
    <location>
        <begin position="1"/>
        <end position="39"/>
    </location>
</feature>
<evidence type="ECO:0000256" key="1">
    <source>
        <dbReference type="ARBA" id="ARBA00022553"/>
    </source>
</evidence>
<dbReference type="STRING" id="1088818.A0A2I0AIL3"/>
<comment type="caution">
    <text evidence="6">Lacks conserved residue(s) required for the propagation of feature annotation.</text>
</comment>
<evidence type="ECO:0000256" key="3">
    <source>
        <dbReference type="ARBA" id="ARBA00023012"/>
    </source>
</evidence>
<protein>
    <submittedName>
        <fullName evidence="9">Two-component response regulator ARR9</fullName>
    </submittedName>
</protein>